<feature type="transmembrane region" description="Helical" evidence="12">
    <location>
        <begin position="12"/>
        <end position="32"/>
    </location>
</feature>
<evidence type="ECO:0000256" key="5">
    <source>
        <dbReference type="ARBA" id="ARBA00022989"/>
    </source>
</evidence>
<keyword evidence="15" id="KW-1185">Reference proteome</keyword>
<dbReference type="PROSITE" id="PS50198">
    <property type="entry name" value="PPIC_PPIASE_2"/>
    <property type="match status" value="1"/>
</dbReference>
<dbReference type="SUPFAM" id="SSF109998">
    <property type="entry name" value="Triger factor/SurA peptide-binding domain-like"/>
    <property type="match status" value="1"/>
</dbReference>
<evidence type="ECO:0000256" key="4">
    <source>
        <dbReference type="ARBA" id="ARBA00022692"/>
    </source>
</evidence>
<dbReference type="Gene3D" id="1.10.4030.10">
    <property type="entry name" value="Porin chaperone SurA, peptide-binding domain"/>
    <property type="match status" value="1"/>
</dbReference>
<name>A0ABS7FEQ4_9NEIS</name>
<comment type="caution">
    <text evidence="14">The sequence shown here is derived from an EMBL/GenBank/DDBJ whole genome shotgun (WGS) entry which is preliminary data.</text>
</comment>
<keyword evidence="7" id="KW-0143">Chaperone</keyword>
<protein>
    <recommendedName>
        <fullName evidence="9">Periplasmic chaperone PpiD</fullName>
    </recommendedName>
    <alternativeName>
        <fullName evidence="10">Periplasmic folding chaperone</fullName>
    </alternativeName>
</protein>
<dbReference type="Pfam" id="PF00639">
    <property type="entry name" value="Rotamase"/>
    <property type="match status" value="1"/>
</dbReference>
<evidence type="ECO:0000313" key="14">
    <source>
        <dbReference type="EMBL" id="MBW8287965.1"/>
    </source>
</evidence>
<comment type="similarity">
    <text evidence="8">Belongs to the PpiD chaperone family.</text>
</comment>
<proteinExistence type="inferred from homology"/>
<keyword evidence="6 12" id="KW-0472">Membrane</keyword>
<keyword evidence="11" id="KW-0697">Rotamase</keyword>
<dbReference type="InterPro" id="IPR046357">
    <property type="entry name" value="PPIase_dom_sf"/>
</dbReference>
<dbReference type="InterPro" id="IPR027304">
    <property type="entry name" value="Trigger_fact/SurA_dom_sf"/>
</dbReference>
<keyword evidence="4 12" id="KW-0812">Transmembrane</keyword>
<evidence type="ECO:0000256" key="9">
    <source>
        <dbReference type="ARBA" id="ARBA00040743"/>
    </source>
</evidence>
<dbReference type="EMBL" id="JAHDTB010000007">
    <property type="protein sequence ID" value="MBW8287965.1"/>
    <property type="molecule type" value="Genomic_DNA"/>
</dbReference>
<evidence type="ECO:0000256" key="10">
    <source>
        <dbReference type="ARBA" id="ARBA00042775"/>
    </source>
</evidence>
<dbReference type="Gene3D" id="3.10.50.40">
    <property type="match status" value="1"/>
</dbReference>
<evidence type="ECO:0000256" key="6">
    <source>
        <dbReference type="ARBA" id="ARBA00023136"/>
    </source>
</evidence>
<dbReference type="SUPFAM" id="SSF54534">
    <property type="entry name" value="FKBP-like"/>
    <property type="match status" value="1"/>
</dbReference>
<dbReference type="GeneID" id="89685993"/>
<dbReference type="Proteomes" id="UP000711178">
    <property type="component" value="Unassembled WGS sequence"/>
</dbReference>
<evidence type="ECO:0000259" key="13">
    <source>
        <dbReference type="PROSITE" id="PS50198"/>
    </source>
</evidence>
<feature type="domain" description="PpiC" evidence="13">
    <location>
        <begin position="246"/>
        <end position="349"/>
    </location>
</feature>
<keyword evidence="2" id="KW-1003">Cell membrane</keyword>
<evidence type="ECO:0000256" key="7">
    <source>
        <dbReference type="ARBA" id="ARBA00023186"/>
    </source>
</evidence>
<dbReference type="PANTHER" id="PTHR47529">
    <property type="entry name" value="PEPTIDYL-PROLYL CIS-TRANS ISOMERASE D"/>
    <property type="match status" value="1"/>
</dbReference>
<dbReference type="InterPro" id="IPR000297">
    <property type="entry name" value="PPIase_PpiC"/>
</dbReference>
<dbReference type="PANTHER" id="PTHR47529:SF1">
    <property type="entry name" value="PERIPLASMIC CHAPERONE PPID"/>
    <property type="match status" value="1"/>
</dbReference>
<evidence type="ECO:0000313" key="15">
    <source>
        <dbReference type="Proteomes" id="UP000711178"/>
    </source>
</evidence>
<evidence type="ECO:0000256" key="2">
    <source>
        <dbReference type="ARBA" id="ARBA00022475"/>
    </source>
</evidence>
<keyword evidence="5 12" id="KW-1133">Transmembrane helix</keyword>
<evidence type="ECO:0000256" key="11">
    <source>
        <dbReference type="PROSITE-ProRule" id="PRU00278"/>
    </source>
</evidence>
<evidence type="ECO:0000256" key="3">
    <source>
        <dbReference type="ARBA" id="ARBA00022519"/>
    </source>
</evidence>
<dbReference type="InterPro" id="IPR052029">
    <property type="entry name" value="PpiD_chaperone"/>
</dbReference>
<keyword evidence="3" id="KW-0997">Cell inner membrane</keyword>
<sequence length="613" mass="66822">MFEFVQNNKTVIQVILGAVALTFVGFGVSSYSDVTADPYLVKVGSVKISKRDLDRALEGKPSDPATRQAALEEMIRNKLVLADARDHGAAISPDQLRKVIASIPLFQDNGQFSPQRYEEFLKNRYRSAADFEAEISEDMLIRNQLTAVAGTQFVSNTVVTRMAALLGEGRVLQPLTLKPSDFAAEVKTDDAAVKAYYDANAKRFRTPESVKLDYVVLSQDALAQSVKVSDADVHKYFDQHKSDLASEQRRASHILLTVPKGAKPEQKAKIKAEAEAILKEVRANPGKFAEIAKAKSQDPGSAEKGGDLGLNARGMMVKPFDDAVFSMKPGQISDLVETDYGFHIIRLDAIKTQGLEEARAAIVDKLQKQKASALFREQADKLNEVAYQQADSLKGVVDALKLEVKHSDWLQRNQPGKDELLGNDKLLAAVFSDDVLKKKHNSEVVDVGGGRLVVARVAEHQPERQRPVADVREDIKRELVEREGAKLADKKGQALLAELKAGKGVDAQKWGAEQTVSRRASGGLPMADARAVFSVAAAKLPGFAGVRHDTGEYVIYRVNKVIAAPAVSEADRAQLGGVLGEISANNQLGSYLQALRQKYPVTAGKQSLNDNSQ</sequence>
<dbReference type="Pfam" id="PF13624">
    <property type="entry name" value="SurA_N_3"/>
    <property type="match status" value="1"/>
</dbReference>
<comment type="subcellular location">
    <subcellularLocation>
        <location evidence="1">Cell inner membrane</location>
        <topology evidence="1">Single-pass type II membrane protein</topology>
        <orientation evidence="1">Periplasmic side</orientation>
    </subcellularLocation>
</comment>
<gene>
    <name evidence="14" type="ORF">KIF53_10050</name>
</gene>
<dbReference type="RefSeq" id="WP_043572288.1">
    <property type="nucleotide sequence ID" value="NZ_CP142381.1"/>
</dbReference>
<evidence type="ECO:0000256" key="8">
    <source>
        <dbReference type="ARBA" id="ARBA00038408"/>
    </source>
</evidence>
<organism evidence="14 15">
    <name type="scientific">Chromobacterium subtsugae</name>
    <dbReference type="NCBI Taxonomy" id="251747"/>
    <lineage>
        <taxon>Bacteria</taxon>
        <taxon>Pseudomonadati</taxon>
        <taxon>Pseudomonadota</taxon>
        <taxon>Betaproteobacteria</taxon>
        <taxon>Neisseriales</taxon>
        <taxon>Chromobacteriaceae</taxon>
        <taxon>Chromobacterium</taxon>
    </lineage>
</organism>
<keyword evidence="11" id="KW-0413">Isomerase</keyword>
<reference evidence="14 15" key="1">
    <citation type="submission" date="2021-05" db="EMBL/GenBank/DDBJ databases">
        <title>Draft Whole Genome Sequencing Of Biosensor Chromobacterium violaceum Strain CV026 Reveals A Regulatory RNA In Chromobacterium violaceum Phenotype Regulatory Network.</title>
        <authorList>
            <person name="Hong K.W."/>
            <person name="Chan K.G."/>
            <person name="Chang C.-Y."/>
        </authorList>
    </citation>
    <scope>NUCLEOTIDE SEQUENCE [LARGE SCALE GENOMIC DNA]</scope>
    <source>
        <strain evidence="14 15">ATCC 31532</strain>
    </source>
</reference>
<evidence type="ECO:0000256" key="1">
    <source>
        <dbReference type="ARBA" id="ARBA00004382"/>
    </source>
</evidence>
<evidence type="ECO:0000256" key="12">
    <source>
        <dbReference type="SAM" id="Phobius"/>
    </source>
</evidence>
<accession>A0ABS7FEQ4</accession>